<reference evidence="10 11" key="1">
    <citation type="journal article" date="2024" name="Nat. Commun.">
        <title>Phylogenomics reveals the evolutionary origins of lichenization in chlorophyte algae.</title>
        <authorList>
            <person name="Puginier C."/>
            <person name="Libourel C."/>
            <person name="Otte J."/>
            <person name="Skaloud P."/>
            <person name="Haon M."/>
            <person name="Grisel S."/>
            <person name="Petersen M."/>
            <person name="Berrin J.G."/>
            <person name="Delaux P.M."/>
            <person name="Dal Grande F."/>
            <person name="Keller J."/>
        </authorList>
    </citation>
    <scope>NUCLEOTIDE SEQUENCE [LARGE SCALE GENOMIC DNA]</scope>
    <source>
        <strain evidence="10 11">SAG 2036</strain>
    </source>
</reference>
<comment type="caution">
    <text evidence="10">The sequence shown here is derived from an EMBL/GenBank/DDBJ whole genome shotgun (WGS) entry which is preliminary data.</text>
</comment>
<dbReference type="Pfam" id="PF00320">
    <property type="entry name" value="GATA"/>
    <property type="match status" value="1"/>
</dbReference>
<evidence type="ECO:0000259" key="9">
    <source>
        <dbReference type="PROSITE" id="PS50114"/>
    </source>
</evidence>
<dbReference type="Gene3D" id="3.30.50.10">
    <property type="entry name" value="Erythroid Transcription Factor GATA-1, subunit A"/>
    <property type="match status" value="1"/>
</dbReference>
<dbReference type="SUPFAM" id="SSF57716">
    <property type="entry name" value="Glucocorticoid receptor-like (DNA-binding domain)"/>
    <property type="match status" value="1"/>
</dbReference>
<dbReference type="EMBL" id="JALJOQ010000124">
    <property type="protein sequence ID" value="KAK9795859.1"/>
    <property type="molecule type" value="Genomic_DNA"/>
</dbReference>
<feature type="domain" description="GATA-type" evidence="9">
    <location>
        <begin position="1"/>
        <end position="38"/>
    </location>
</feature>
<keyword evidence="2 8" id="KW-0863">Zinc-finger</keyword>
<evidence type="ECO:0000256" key="2">
    <source>
        <dbReference type="ARBA" id="ARBA00022771"/>
    </source>
</evidence>
<keyword evidence="11" id="KW-1185">Reference proteome</keyword>
<proteinExistence type="inferred from homology"/>
<protein>
    <recommendedName>
        <fullName evidence="9">GATA-type domain-containing protein</fullName>
    </recommendedName>
</protein>
<evidence type="ECO:0000256" key="4">
    <source>
        <dbReference type="ARBA" id="ARBA00023015"/>
    </source>
</evidence>
<evidence type="ECO:0000256" key="3">
    <source>
        <dbReference type="ARBA" id="ARBA00022833"/>
    </source>
</evidence>
<gene>
    <name evidence="10" type="ORF">WJX73_007455</name>
</gene>
<dbReference type="PANTHER" id="PTHR46813">
    <property type="entry name" value="GATA TRANSCRIPTION FACTOR 18"/>
    <property type="match status" value="1"/>
</dbReference>
<evidence type="ECO:0000256" key="7">
    <source>
        <dbReference type="ARBA" id="ARBA00024019"/>
    </source>
</evidence>
<dbReference type="Proteomes" id="UP001465755">
    <property type="component" value="Unassembled WGS sequence"/>
</dbReference>
<sequence length="100" mass="11394">MVPKRCRWCGTKDTSLWRFGEDEMKSLCNNCGLQYQRHDASAGKEFTAHRENRTGSAEERIATFEKALKTILRVDKEGSQEAKGDSAFLKLDALCNHTRI</sequence>
<dbReference type="InterPro" id="IPR013088">
    <property type="entry name" value="Znf_NHR/GATA"/>
</dbReference>
<dbReference type="PROSITE" id="PS50114">
    <property type="entry name" value="GATA_ZN_FINGER_2"/>
    <property type="match status" value="1"/>
</dbReference>
<accession>A0AAW1NR10</accession>
<keyword evidence="6" id="KW-0804">Transcription</keyword>
<evidence type="ECO:0000256" key="6">
    <source>
        <dbReference type="ARBA" id="ARBA00023163"/>
    </source>
</evidence>
<evidence type="ECO:0000313" key="11">
    <source>
        <dbReference type="Proteomes" id="UP001465755"/>
    </source>
</evidence>
<dbReference type="GO" id="GO:0006355">
    <property type="term" value="P:regulation of DNA-templated transcription"/>
    <property type="evidence" value="ECO:0007669"/>
    <property type="project" value="InterPro"/>
</dbReference>
<keyword evidence="3" id="KW-0862">Zinc</keyword>
<keyword evidence="4" id="KW-0805">Transcription regulation</keyword>
<dbReference type="InterPro" id="IPR000679">
    <property type="entry name" value="Znf_GATA"/>
</dbReference>
<dbReference type="AlphaFoldDB" id="A0AAW1NR10"/>
<dbReference type="PANTHER" id="PTHR46813:SF16">
    <property type="entry name" value="GATA TRANSCRIPTION FACTOR 18"/>
    <property type="match status" value="1"/>
</dbReference>
<organism evidence="10 11">
    <name type="scientific">Symbiochloris irregularis</name>
    <dbReference type="NCBI Taxonomy" id="706552"/>
    <lineage>
        <taxon>Eukaryota</taxon>
        <taxon>Viridiplantae</taxon>
        <taxon>Chlorophyta</taxon>
        <taxon>core chlorophytes</taxon>
        <taxon>Trebouxiophyceae</taxon>
        <taxon>Trebouxiales</taxon>
        <taxon>Trebouxiaceae</taxon>
        <taxon>Symbiochloris</taxon>
    </lineage>
</organism>
<evidence type="ECO:0000313" key="10">
    <source>
        <dbReference type="EMBL" id="KAK9795859.1"/>
    </source>
</evidence>
<name>A0AAW1NR10_9CHLO</name>
<evidence type="ECO:0000256" key="8">
    <source>
        <dbReference type="PROSITE-ProRule" id="PRU00094"/>
    </source>
</evidence>
<dbReference type="SMART" id="SM00401">
    <property type="entry name" value="ZnF_GATA"/>
    <property type="match status" value="1"/>
</dbReference>
<keyword evidence="1" id="KW-0479">Metal-binding</keyword>
<evidence type="ECO:0000256" key="1">
    <source>
        <dbReference type="ARBA" id="ARBA00022723"/>
    </source>
</evidence>
<dbReference type="GO" id="GO:0008270">
    <property type="term" value="F:zinc ion binding"/>
    <property type="evidence" value="ECO:0007669"/>
    <property type="project" value="UniProtKB-KW"/>
</dbReference>
<dbReference type="GO" id="GO:0043565">
    <property type="term" value="F:sequence-specific DNA binding"/>
    <property type="evidence" value="ECO:0007669"/>
    <property type="project" value="InterPro"/>
</dbReference>
<comment type="similarity">
    <text evidence="7">Belongs to the type IV zinc-finger family. Class B subfamily.</text>
</comment>
<evidence type="ECO:0000256" key="5">
    <source>
        <dbReference type="ARBA" id="ARBA00023125"/>
    </source>
</evidence>
<keyword evidence="5" id="KW-0238">DNA-binding</keyword>